<feature type="domain" description="Mur ligase central" evidence="7">
    <location>
        <begin position="111"/>
        <end position="331"/>
    </location>
</feature>
<keyword evidence="3" id="KW-0067">ATP-binding</keyword>
<evidence type="ECO:0000256" key="4">
    <source>
        <dbReference type="RuleBase" id="RU004135"/>
    </source>
</evidence>
<keyword evidence="3" id="KW-0547">Nucleotide-binding</keyword>
<keyword evidence="3 8" id="KW-0436">Ligase</keyword>
<dbReference type="EC" id="6.3.2.7" evidence="3"/>
<dbReference type="RefSeq" id="WP_009166725.1">
    <property type="nucleotide sequence ID" value="NZ_ALXG01000038.1"/>
</dbReference>
<keyword evidence="3 4" id="KW-0132">Cell division</keyword>
<comment type="catalytic activity">
    <reaction evidence="3">
        <text>UDP-N-acetyl-alpha-D-muramoyl-L-alanyl-D-glutamate + L-lysine + ATP = UDP-N-acetyl-alpha-D-muramoyl-L-alanyl-gamma-D-glutamyl-L-lysine + ADP + phosphate + H(+)</text>
        <dbReference type="Rhea" id="RHEA:17969"/>
        <dbReference type="ChEBI" id="CHEBI:15378"/>
        <dbReference type="ChEBI" id="CHEBI:30616"/>
        <dbReference type="ChEBI" id="CHEBI:32551"/>
        <dbReference type="ChEBI" id="CHEBI:43474"/>
        <dbReference type="ChEBI" id="CHEBI:83900"/>
        <dbReference type="ChEBI" id="CHEBI:83903"/>
        <dbReference type="ChEBI" id="CHEBI:456216"/>
        <dbReference type="EC" id="6.3.2.7"/>
    </reaction>
</comment>
<comment type="similarity">
    <text evidence="2 3">Belongs to the MurCDEF family. MurE subfamily.</text>
</comment>
<dbReference type="InterPro" id="IPR005761">
    <property type="entry name" value="UDP-N-AcMur-Glu-dNH2Pim_ligase"/>
</dbReference>
<dbReference type="UniPathway" id="UPA00219"/>
<dbReference type="PANTHER" id="PTHR23135:SF4">
    <property type="entry name" value="UDP-N-ACETYLMURAMOYL-L-ALANYL-D-GLUTAMATE--2,6-DIAMINOPIMELATE LIGASE MURE HOMOLOG, CHLOROPLASTIC"/>
    <property type="match status" value="1"/>
</dbReference>
<dbReference type="InterPro" id="IPR036615">
    <property type="entry name" value="Mur_ligase_C_dom_sf"/>
</dbReference>
<dbReference type="Pfam" id="PF02875">
    <property type="entry name" value="Mur_ligase_C"/>
    <property type="match status" value="1"/>
</dbReference>
<dbReference type="InterPro" id="IPR036565">
    <property type="entry name" value="Mur-like_cat_sf"/>
</dbReference>
<comment type="function">
    <text evidence="3">Catalyzes the addition of L-lysine to the nucleotide precursor UDP-N-acetylmuramoyl-L-alanyl-D-glutamate (UMAG) in the biosynthesis of bacterial cell-wall peptidoglycan.</text>
</comment>
<comment type="subcellular location">
    <subcellularLocation>
        <location evidence="3 4">Cytoplasm</location>
    </subcellularLocation>
</comment>
<keyword evidence="3 4" id="KW-0131">Cell cycle</keyword>
<feature type="binding site" evidence="3">
    <location>
        <position position="186"/>
    </location>
    <ligand>
        <name>UDP-N-acetyl-alpha-D-muramoyl-L-alanyl-D-glutamate</name>
        <dbReference type="ChEBI" id="CHEBI:83900"/>
    </ligand>
</feature>
<dbReference type="GO" id="GO:0051301">
    <property type="term" value="P:cell division"/>
    <property type="evidence" value="ECO:0007669"/>
    <property type="project" value="UniProtKB-KW"/>
</dbReference>
<feature type="binding site" evidence="3">
    <location>
        <position position="194"/>
    </location>
    <ligand>
        <name>UDP-N-acetyl-alpha-D-muramoyl-L-alanyl-D-glutamate</name>
        <dbReference type="ChEBI" id="CHEBI:83900"/>
    </ligand>
</feature>
<evidence type="ECO:0000313" key="8">
    <source>
        <dbReference type="EMBL" id="ETO40118.1"/>
    </source>
</evidence>
<name>W9EDB0_9LACO</name>
<dbReference type="GO" id="GO:0009252">
    <property type="term" value="P:peptidoglycan biosynthetic process"/>
    <property type="evidence" value="ECO:0007669"/>
    <property type="project" value="UniProtKB-UniRule"/>
</dbReference>
<feature type="modified residue" description="N6-carboxylysine" evidence="3">
    <location>
        <position position="228"/>
    </location>
</feature>
<feature type="compositionally biased region" description="Polar residues" evidence="5">
    <location>
        <begin position="497"/>
        <end position="510"/>
    </location>
</feature>
<keyword evidence="3 4" id="KW-0961">Cell wall biogenesis/degradation</keyword>
<dbReference type="Gene3D" id="3.90.190.20">
    <property type="entry name" value="Mur ligase, C-terminal domain"/>
    <property type="match status" value="1"/>
</dbReference>
<dbReference type="GO" id="GO:0008360">
    <property type="term" value="P:regulation of cell shape"/>
    <property type="evidence" value="ECO:0007669"/>
    <property type="project" value="UniProtKB-KW"/>
</dbReference>
<evidence type="ECO:0000259" key="6">
    <source>
        <dbReference type="Pfam" id="PF02875"/>
    </source>
</evidence>
<comment type="cofactor">
    <cofactor evidence="3">
        <name>Mg(2+)</name>
        <dbReference type="ChEBI" id="CHEBI:18420"/>
    </cofactor>
</comment>
<dbReference type="InterPro" id="IPR013221">
    <property type="entry name" value="Mur_ligase_cen"/>
</dbReference>
<keyword evidence="3" id="KW-0963">Cytoplasm</keyword>
<feature type="binding site" evidence="3">
    <location>
        <begin position="113"/>
        <end position="119"/>
    </location>
    <ligand>
        <name>ATP</name>
        <dbReference type="ChEBI" id="CHEBI:30616"/>
    </ligand>
</feature>
<keyword evidence="3 4" id="KW-0573">Peptidoglycan synthesis</keyword>
<keyword evidence="9" id="KW-1185">Reference proteome</keyword>
<dbReference type="HAMAP" id="MF_00208">
    <property type="entry name" value="MurE"/>
    <property type="match status" value="1"/>
</dbReference>
<proteinExistence type="inferred from homology"/>
<dbReference type="Gene3D" id="3.40.1190.10">
    <property type="entry name" value="Mur-like, catalytic domain"/>
    <property type="match status" value="1"/>
</dbReference>
<dbReference type="NCBIfam" id="NF001130">
    <property type="entry name" value="PRK00139.2-4"/>
    <property type="match status" value="1"/>
</dbReference>
<organism evidence="8 9">
    <name type="scientific">Fructilactobacillus florum 8D</name>
    <dbReference type="NCBI Taxonomy" id="1221538"/>
    <lineage>
        <taxon>Bacteria</taxon>
        <taxon>Bacillati</taxon>
        <taxon>Bacillota</taxon>
        <taxon>Bacilli</taxon>
        <taxon>Lactobacillales</taxon>
        <taxon>Lactobacillaceae</taxon>
        <taxon>Fructilactobacillus</taxon>
    </lineage>
</organism>
<dbReference type="PANTHER" id="PTHR23135">
    <property type="entry name" value="MUR LIGASE FAMILY MEMBER"/>
    <property type="match status" value="1"/>
</dbReference>
<comment type="PTM">
    <text evidence="3">Carboxylation is probably crucial for Mg(2+) binding and, consequently, for the gamma-phosphate positioning of ATP.</text>
</comment>
<dbReference type="InterPro" id="IPR004101">
    <property type="entry name" value="Mur_ligase_C"/>
</dbReference>
<protein>
    <recommendedName>
        <fullName evidence="3">UDP-N-acetylmuramoyl-L-alanyl-D-glutamate--L-lysine ligase</fullName>
        <ecNumber evidence="3">6.3.2.7</ecNumber>
    </recommendedName>
    <alternativeName>
        <fullName evidence="3">L-lysine-adding enzyme</fullName>
    </alternativeName>
    <alternativeName>
        <fullName evidence="3">UDP-MurNAc-L-Ala-D-Glu:L-Lys ligase</fullName>
    </alternativeName>
    <alternativeName>
        <fullName evidence="3">UDP-MurNAc-tripeptide synthetase</fullName>
    </alternativeName>
    <alternativeName>
        <fullName evidence="3">UDP-N-acetylmuramyl-tripeptide synthetase</fullName>
    </alternativeName>
</protein>
<feature type="short sequence motif" description="L-lysine recognition motif" evidence="3">
    <location>
        <begin position="428"/>
        <end position="431"/>
    </location>
</feature>
<dbReference type="AlphaFoldDB" id="W9EDB0"/>
<dbReference type="GO" id="GO:0071555">
    <property type="term" value="P:cell wall organization"/>
    <property type="evidence" value="ECO:0007669"/>
    <property type="project" value="UniProtKB-KW"/>
</dbReference>
<dbReference type="SUPFAM" id="SSF53623">
    <property type="entry name" value="MurD-like peptide ligases, catalytic domain"/>
    <property type="match status" value="1"/>
</dbReference>
<evidence type="ECO:0000256" key="1">
    <source>
        <dbReference type="ARBA" id="ARBA00004752"/>
    </source>
</evidence>
<dbReference type="Pfam" id="PF08245">
    <property type="entry name" value="Mur_ligase_M"/>
    <property type="match status" value="1"/>
</dbReference>
<dbReference type="GO" id="GO:0005737">
    <property type="term" value="C:cytoplasm"/>
    <property type="evidence" value="ECO:0007669"/>
    <property type="project" value="UniProtKB-SubCell"/>
</dbReference>
<dbReference type="GO" id="GO:0005524">
    <property type="term" value="F:ATP binding"/>
    <property type="evidence" value="ECO:0007669"/>
    <property type="project" value="UniProtKB-UniRule"/>
</dbReference>
<dbReference type="Proteomes" id="UP000019474">
    <property type="component" value="Unassembled WGS sequence"/>
</dbReference>
<feature type="binding site" evidence="3">
    <location>
        <begin position="159"/>
        <end position="160"/>
    </location>
    <ligand>
        <name>UDP-N-acetyl-alpha-D-muramoyl-L-alanyl-D-glutamate</name>
        <dbReference type="ChEBI" id="CHEBI:83900"/>
    </ligand>
</feature>
<evidence type="ECO:0000256" key="2">
    <source>
        <dbReference type="ARBA" id="ARBA00005898"/>
    </source>
</evidence>
<accession>W9EDB0</accession>
<dbReference type="PATRIC" id="fig|1221538.3.peg.893"/>
<keyword evidence="3" id="KW-0460">Magnesium</keyword>
<dbReference type="GO" id="GO:0000287">
    <property type="term" value="F:magnesium ion binding"/>
    <property type="evidence" value="ECO:0007669"/>
    <property type="project" value="UniProtKB-UniRule"/>
</dbReference>
<gene>
    <name evidence="3" type="primary">murE</name>
    <name evidence="8" type="ORF">B808_885</name>
</gene>
<comment type="caution">
    <text evidence="3">Lacks conserved residue(s) required for the propagation of feature annotation.</text>
</comment>
<comment type="pathway">
    <text evidence="1 3 4">Cell wall biogenesis; peptidoglycan biosynthesis.</text>
</comment>
<feature type="binding site" evidence="3">
    <location>
        <position position="36"/>
    </location>
    <ligand>
        <name>UDP-N-acetyl-alpha-D-muramoyl-L-alanyl-D-glutamate</name>
        <dbReference type="ChEBI" id="CHEBI:83900"/>
    </ligand>
</feature>
<reference evidence="8 9" key="1">
    <citation type="submission" date="2012-08" db="EMBL/GenBank/DDBJ databases">
        <title>Genome sequencing of Lactobacillus florum 8D.</title>
        <authorList>
            <person name="Kim E.B."/>
            <person name="Marco M.L."/>
        </authorList>
    </citation>
    <scope>NUCLEOTIDE SEQUENCE [LARGE SCALE GENOMIC DNA]</scope>
    <source>
        <strain evidence="8 9">8D</strain>
    </source>
</reference>
<sequence length="510" mass="56329">MTLSMEQLQIILNEHHILRSIQEKQPLVFQHVSYDSRRVQPDTLFFCKGDFKNSYVTMALARGATAIVTEQPVDLEQQACQIIVTDVQKAMSLLAAAFFDYPQNHLKIVAITGTKGKTTTAYFLYQALQQPTAKKTALFSTVNTVLGSEPQQIFKSQLTTPESLDLFAQMQQAVANGMRYLIMEVSSQAYLKQRVYGLKYDVGSFLNISPDHIGTNEHPTFANYLHCKEQLLINSKRVIINAETAHVAEIYDAAKATTDPDQIYLFARSSAKLQLKQMVDFTFDSTADSLSENQITLNALSEKAQALGIAGAYTLGITGDYNEANAVDAIISGGILGFQHDQLAAGIATTKIPGRMEAYQSATHGTVYVDYAHNYASTKAVLRFLKDHHPAGKVIVVLGSPGNKGIDRRAGFGQALSEEADEVYLTTDDPAFEDPEQIAHEIDHHIDHQRVQVHFEMDRIQAIQTAIEQAGPDDLVAVLGKGQDPYQKIKGVDTPYPTDSSVVKKQLQLD</sequence>
<feature type="domain" description="Mur ligase C-terminal" evidence="6">
    <location>
        <begin position="354"/>
        <end position="482"/>
    </location>
</feature>
<feature type="region of interest" description="Disordered" evidence="5">
    <location>
        <begin position="488"/>
        <end position="510"/>
    </location>
</feature>
<dbReference type="SUPFAM" id="SSF53244">
    <property type="entry name" value="MurD-like peptide ligases, peptide-binding domain"/>
    <property type="match status" value="1"/>
</dbReference>
<evidence type="ECO:0000256" key="5">
    <source>
        <dbReference type="SAM" id="MobiDB-lite"/>
    </source>
</evidence>
<keyword evidence="3 4" id="KW-0133">Cell shape</keyword>
<dbReference type="GO" id="GO:0047482">
    <property type="term" value="F:UDP-N-acetylmuramoyl-L-alanyl-D-glutamate-L-lysine ligase activity"/>
    <property type="evidence" value="ECO:0007669"/>
    <property type="project" value="UniProtKB-UniRule"/>
</dbReference>
<dbReference type="NCBIfam" id="TIGR01085">
    <property type="entry name" value="murE"/>
    <property type="match status" value="1"/>
</dbReference>
<dbReference type="EMBL" id="ALXG01000038">
    <property type="protein sequence ID" value="ETO40118.1"/>
    <property type="molecule type" value="Genomic_DNA"/>
</dbReference>
<comment type="caution">
    <text evidence="8">The sequence shown here is derived from an EMBL/GenBank/DDBJ whole genome shotgun (WGS) entry which is preliminary data.</text>
</comment>
<evidence type="ECO:0000313" key="9">
    <source>
        <dbReference type="Proteomes" id="UP000019474"/>
    </source>
</evidence>
<evidence type="ECO:0000259" key="7">
    <source>
        <dbReference type="Pfam" id="PF08245"/>
    </source>
</evidence>
<dbReference type="Gene3D" id="3.40.1390.10">
    <property type="entry name" value="MurE/MurF, N-terminal domain"/>
    <property type="match status" value="1"/>
</dbReference>
<evidence type="ECO:0000256" key="3">
    <source>
        <dbReference type="HAMAP-Rule" id="MF_00208"/>
    </source>
</evidence>